<sequence>CATSPPSLSRSSTRRTRSGAPGDTRRRRRRRRGGSRPVPLWAGGLRDRLPSRSATVRTRRHRGRKQRR</sequence>
<evidence type="ECO:0000313" key="2">
    <source>
        <dbReference type="EMBL" id="CAA9555742.1"/>
    </source>
</evidence>
<protein>
    <submittedName>
        <fullName evidence="2">Uncharacterized protein</fullName>
    </submittedName>
</protein>
<evidence type="ECO:0000256" key="1">
    <source>
        <dbReference type="SAM" id="MobiDB-lite"/>
    </source>
</evidence>
<feature type="compositionally biased region" description="Basic residues" evidence="1">
    <location>
        <begin position="25"/>
        <end position="34"/>
    </location>
</feature>
<feature type="region of interest" description="Disordered" evidence="1">
    <location>
        <begin position="1"/>
        <end position="68"/>
    </location>
</feature>
<reference evidence="2" key="1">
    <citation type="submission" date="2020-02" db="EMBL/GenBank/DDBJ databases">
        <authorList>
            <person name="Meier V. D."/>
        </authorList>
    </citation>
    <scope>NUCLEOTIDE SEQUENCE</scope>
    <source>
        <strain evidence="2">AVDCRST_MAG19</strain>
    </source>
</reference>
<dbReference type="EMBL" id="CADCWL010000050">
    <property type="protein sequence ID" value="CAA9555742.1"/>
    <property type="molecule type" value="Genomic_DNA"/>
</dbReference>
<proteinExistence type="predicted"/>
<gene>
    <name evidence="2" type="ORF">AVDCRST_MAG19-1199</name>
</gene>
<feature type="compositionally biased region" description="Low complexity" evidence="1">
    <location>
        <begin position="1"/>
        <end position="11"/>
    </location>
</feature>
<organism evidence="2">
    <name type="scientific">uncultured Thermomicrobiales bacterium</name>
    <dbReference type="NCBI Taxonomy" id="1645740"/>
    <lineage>
        <taxon>Bacteria</taxon>
        <taxon>Pseudomonadati</taxon>
        <taxon>Thermomicrobiota</taxon>
        <taxon>Thermomicrobia</taxon>
        <taxon>Thermomicrobiales</taxon>
        <taxon>environmental samples</taxon>
    </lineage>
</organism>
<feature type="compositionally biased region" description="Basic residues" evidence="1">
    <location>
        <begin position="57"/>
        <end position="68"/>
    </location>
</feature>
<feature type="non-terminal residue" evidence="2">
    <location>
        <position position="68"/>
    </location>
</feature>
<dbReference type="AlphaFoldDB" id="A0A6J4URH3"/>
<name>A0A6J4URH3_9BACT</name>
<accession>A0A6J4URH3</accession>
<feature type="non-terminal residue" evidence="2">
    <location>
        <position position="1"/>
    </location>
</feature>